<dbReference type="EMBL" id="CP031310">
    <property type="protein sequence ID" value="QCC50809.1"/>
    <property type="molecule type" value="Genomic_DNA"/>
</dbReference>
<dbReference type="GeneID" id="39847382"/>
<organism evidence="3 4">
    <name type="scientific">Halapricum salinum</name>
    <dbReference type="NCBI Taxonomy" id="1457250"/>
    <lineage>
        <taxon>Archaea</taxon>
        <taxon>Methanobacteriati</taxon>
        <taxon>Methanobacteriota</taxon>
        <taxon>Stenosarchaea group</taxon>
        <taxon>Halobacteria</taxon>
        <taxon>Halobacteriales</taxon>
        <taxon>Haloarculaceae</taxon>
        <taxon>Halapricum</taxon>
    </lineage>
</organism>
<evidence type="ECO:0000313" key="4">
    <source>
        <dbReference type="Proteomes" id="UP000296706"/>
    </source>
</evidence>
<evidence type="ECO:0000313" key="3">
    <source>
        <dbReference type="EMBL" id="QCC50809.1"/>
    </source>
</evidence>
<gene>
    <name evidence="3" type="ORF">DV733_05920</name>
</gene>
<keyword evidence="1" id="KW-0812">Transmembrane</keyword>
<evidence type="ECO:0000259" key="2">
    <source>
        <dbReference type="Pfam" id="PF13240"/>
    </source>
</evidence>
<sequence>MSIDEADPRCPECGEPIGQTATYCMHCSADLTDYQETVEDDELSWDGTDGESGDDGTTTTDAVTESASGVADAAGIGTEDGQILDPDGFVDNTLTVIVGILGGIVVGFVGTIVLVALTESGWALLFGLIAWLGSTAYLVRRRTVQGAVSKTGYAVALVLLLVPVIALSPVLQIDGGLERRGEFFGAMLLFVLIPALFSTGIGWVAGKFVPENRGGSEG</sequence>
<dbReference type="AlphaFoldDB" id="A0A4D6HA59"/>
<dbReference type="InterPro" id="IPR026870">
    <property type="entry name" value="Zinc_ribbon_dom"/>
</dbReference>
<keyword evidence="1" id="KW-1133">Transmembrane helix</keyword>
<feature type="domain" description="Zinc-ribbon" evidence="2">
    <location>
        <begin position="10"/>
        <end position="30"/>
    </location>
</feature>
<feature type="transmembrane region" description="Helical" evidence="1">
    <location>
        <begin position="94"/>
        <end position="116"/>
    </location>
</feature>
<accession>A0A4D6HA59</accession>
<feature type="transmembrane region" description="Helical" evidence="1">
    <location>
        <begin position="151"/>
        <end position="171"/>
    </location>
</feature>
<dbReference type="Proteomes" id="UP000296706">
    <property type="component" value="Chromosome"/>
</dbReference>
<dbReference type="Pfam" id="PF13240">
    <property type="entry name" value="Zn_Ribbon_1"/>
    <property type="match status" value="1"/>
</dbReference>
<protein>
    <submittedName>
        <fullName evidence="3">Zinc ribbon domain-containing protein</fullName>
    </submittedName>
</protein>
<dbReference type="RefSeq" id="WP_049995632.1">
    <property type="nucleotide sequence ID" value="NZ_CP031310.1"/>
</dbReference>
<evidence type="ECO:0000256" key="1">
    <source>
        <dbReference type="SAM" id="Phobius"/>
    </source>
</evidence>
<keyword evidence="4" id="KW-1185">Reference proteome</keyword>
<reference evidence="3 4" key="1">
    <citation type="journal article" date="2019" name="Nat. Commun.">
        <title>A new type of DNA phosphorothioation-based antiviral system in archaea.</title>
        <authorList>
            <person name="Xiong L."/>
            <person name="Liu S."/>
            <person name="Chen S."/>
            <person name="Xiao Y."/>
            <person name="Zhu B."/>
            <person name="Gao Y."/>
            <person name="Zhang Y."/>
            <person name="Chen B."/>
            <person name="Luo J."/>
            <person name="Deng Z."/>
            <person name="Chen X."/>
            <person name="Wang L."/>
            <person name="Chen S."/>
        </authorList>
    </citation>
    <scope>NUCLEOTIDE SEQUENCE [LARGE SCALE GENOMIC DNA]</scope>
    <source>
        <strain evidence="3 4">CBA1105</strain>
    </source>
</reference>
<dbReference type="KEGG" id="hsn:DV733_05920"/>
<proteinExistence type="predicted"/>
<keyword evidence="1" id="KW-0472">Membrane</keyword>
<feature type="transmembrane region" description="Helical" evidence="1">
    <location>
        <begin position="122"/>
        <end position="139"/>
    </location>
</feature>
<dbReference type="OrthoDB" id="214638at2157"/>
<feature type="transmembrane region" description="Helical" evidence="1">
    <location>
        <begin position="183"/>
        <end position="205"/>
    </location>
</feature>
<name>A0A4D6HA59_9EURY</name>